<dbReference type="PANTHER" id="PTHR14969:SF13">
    <property type="entry name" value="AT30094P"/>
    <property type="match status" value="1"/>
</dbReference>
<feature type="domain" description="Phosphatidic acid phosphatase type 2/haloperoxidase" evidence="2">
    <location>
        <begin position="105"/>
        <end position="214"/>
    </location>
</feature>
<dbReference type="SUPFAM" id="SSF48317">
    <property type="entry name" value="Acid phosphatase/Vanadium-dependent haloperoxidase"/>
    <property type="match status" value="1"/>
</dbReference>
<dbReference type="Pfam" id="PF01569">
    <property type="entry name" value="PAP2"/>
    <property type="match status" value="1"/>
</dbReference>
<evidence type="ECO:0000259" key="2">
    <source>
        <dbReference type="SMART" id="SM00014"/>
    </source>
</evidence>
<name>T2T474_HELPX</name>
<feature type="transmembrane region" description="Helical" evidence="1">
    <location>
        <begin position="138"/>
        <end position="160"/>
    </location>
</feature>
<protein>
    <submittedName>
        <fullName evidence="3">Membrane protein</fullName>
    </submittedName>
</protein>
<organism evidence="3 4">
    <name type="scientific">Helicobacter pylori PZ5024</name>
    <dbReference type="NCBI Taxonomy" id="1337391"/>
    <lineage>
        <taxon>Bacteria</taxon>
        <taxon>Pseudomonadati</taxon>
        <taxon>Campylobacterota</taxon>
        <taxon>Epsilonproteobacteria</taxon>
        <taxon>Campylobacterales</taxon>
        <taxon>Helicobacteraceae</taxon>
        <taxon>Helicobacter</taxon>
    </lineage>
</organism>
<keyword evidence="1" id="KW-0472">Membrane</keyword>
<evidence type="ECO:0000313" key="3">
    <source>
        <dbReference type="EMBL" id="EQD99375.1"/>
    </source>
</evidence>
<dbReference type="PATRIC" id="fig|1337391.3.peg.284"/>
<proteinExistence type="predicted"/>
<dbReference type="InterPro" id="IPR000326">
    <property type="entry name" value="PAP2/HPO"/>
</dbReference>
<dbReference type="CDD" id="cd03392">
    <property type="entry name" value="PAP2_like_2"/>
    <property type="match status" value="1"/>
</dbReference>
<evidence type="ECO:0000313" key="4">
    <source>
        <dbReference type="Proteomes" id="UP000015645"/>
    </source>
</evidence>
<dbReference type="SMART" id="SM00014">
    <property type="entry name" value="acidPPc"/>
    <property type="match status" value="1"/>
</dbReference>
<feature type="transmembrane region" description="Helical" evidence="1">
    <location>
        <begin position="172"/>
        <end position="193"/>
    </location>
</feature>
<sequence>MVFDRTISVREKKAAKALGIVGVVFFILFGIVISGVVFQKEWVQQLDLFFTDLIRNPAPIQGSAWLSFVFLSTWFAQSKLTTSIALLISLWFGFQKRIALALWFFPSILLGEITLKLLKHLVARPRPATNGELAFAHHFSFPSGHALASALFYGSLALLLCYSNANARIKTIIAVVLLFWIFLMAYDRVYLGVHYPSDVLGGFLLGIAWSCCSLALYLGFLKRPYKNA</sequence>
<keyword evidence="1" id="KW-0812">Transmembrane</keyword>
<reference evidence="3 4" key="1">
    <citation type="journal article" date="2013" name="Genome Announc.">
        <title>Draft Genome Sequences of Helicobacter pylori Strains Isolated from Regions of Low and High Gastric Cancer Risk in Colombia.</title>
        <authorList>
            <person name="Sheh A."/>
            <person name="Piazuelo M.B."/>
            <person name="Wilson K.T."/>
            <person name="Correa P."/>
            <person name="Fox J.G."/>
        </authorList>
    </citation>
    <scope>NUCLEOTIDE SEQUENCE [LARGE SCALE GENOMIC DNA]</scope>
    <source>
        <strain evidence="3 4">PZ5024</strain>
    </source>
</reference>
<accession>T2T474</accession>
<keyword evidence="1" id="KW-1133">Transmembrane helix</keyword>
<dbReference type="Gene3D" id="1.20.144.10">
    <property type="entry name" value="Phosphatidic acid phosphatase type 2/haloperoxidase"/>
    <property type="match status" value="1"/>
</dbReference>
<dbReference type="Proteomes" id="UP000015645">
    <property type="component" value="Unassembled WGS sequence"/>
</dbReference>
<dbReference type="AlphaFoldDB" id="T2T474"/>
<feature type="transmembrane region" description="Helical" evidence="1">
    <location>
        <begin position="98"/>
        <end position="118"/>
    </location>
</feature>
<feature type="transmembrane region" description="Helical" evidence="1">
    <location>
        <begin position="199"/>
        <end position="220"/>
    </location>
</feature>
<feature type="transmembrane region" description="Helical" evidence="1">
    <location>
        <begin position="17"/>
        <end position="38"/>
    </location>
</feature>
<dbReference type="PANTHER" id="PTHR14969">
    <property type="entry name" value="SPHINGOSINE-1-PHOSPHATE PHOSPHOHYDROLASE"/>
    <property type="match status" value="1"/>
</dbReference>
<dbReference type="InterPro" id="IPR036938">
    <property type="entry name" value="PAP2/HPO_sf"/>
</dbReference>
<gene>
    <name evidence="3" type="ORF">L931_07925</name>
</gene>
<comment type="caution">
    <text evidence="3">The sequence shown here is derived from an EMBL/GenBank/DDBJ whole genome shotgun (WGS) entry which is preliminary data.</text>
</comment>
<dbReference type="EMBL" id="ASYS01000049">
    <property type="protein sequence ID" value="EQD99375.1"/>
    <property type="molecule type" value="Genomic_DNA"/>
</dbReference>
<evidence type="ECO:0000256" key="1">
    <source>
        <dbReference type="SAM" id="Phobius"/>
    </source>
</evidence>